<evidence type="ECO:0000256" key="3">
    <source>
        <dbReference type="ARBA" id="ARBA00022692"/>
    </source>
</evidence>
<evidence type="ECO:0000256" key="6">
    <source>
        <dbReference type="SAM" id="Phobius"/>
    </source>
</evidence>
<evidence type="ECO:0000256" key="2">
    <source>
        <dbReference type="ARBA" id="ARBA00022475"/>
    </source>
</evidence>
<dbReference type="PROSITE" id="PS50885">
    <property type="entry name" value="HAMP"/>
    <property type="match status" value="1"/>
</dbReference>
<dbReference type="FunFam" id="3.20.20.450:FF:000001">
    <property type="entry name" value="Cyclic di-GMP phosphodiesterase yahA"/>
    <property type="match status" value="1"/>
</dbReference>
<comment type="subcellular location">
    <subcellularLocation>
        <location evidence="1">Cell membrane</location>
        <topology evidence="1">Multi-pass membrane protein</topology>
    </subcellularLocation>
</comment>
<dbReference type="CDD" id="cd01949">
    <property type="entry name" value="GGDEF"/>
    <property type="match status" value="1"/>
</dbReference>
<dbReference type="PANTHER" id="PTHR44757">
    <property type="entry name" value="DIGUANYLATE CYCLASE DGCP"/>
    <property type="match status" value="1"/>
</dbReference>
<dbReference type="Proteomes" id="UP000292459">
    <property type="component" value="Unassembled WGS sequence"/>
</dbReference>
<dbReference type="Gene3D" id="3.30.450.20">
    <property type="entry name" value="PAS domain"/>
    <property type="match status" value="2"/>
</dbReference>
<feature type="transmembrane region" description="Helical" evidence="6">
    <location>
        <begin position="20"/>
        <end position="42"/>
    </location>
</feature>
<keyword evidence="4 6" id="KW-1133">Transmembrane helix</keyword>
<evidence type="ECO:0000259" key="9">
    <source>
        <dbReference type="PROSITE" id="PS50887"/>
    </source>
</evidence>
<dbReference type="InterPro" id="IPR001633">
    <property type="entry name" value="EAL_dom"/>
</dbReference>
<name>A0A4Q7EII6_9CYAN</name>
<dbReference type="CDD" id="cd01948">
    <property type="entry name" value="EAL"/>
    <property type="match status" value="1"/>
</dbReference>
<dbReference type="Gene3D" id="6.10.340.10">
    <property type="match status" value="1"/>
</dbReference>
<dbReference type="SMART" id="SM00304">
    <property type="entry name" value="HAMP"/>
    <property type="match status" value="1"/>
</dbReference>
<dbReference type="Gene3D" id="3.20.20.450">
    <property type="entry name" value="EAL domain"/>
    <property type="match status" value="1"/>
</dbReference>
<proteinExistence type="predicted"/>
<reference evidence="10 11" key="1">
    <citation type="submission" date="2018-11" db="EMBL/GenBank/DDBJ databases">
        <title>Whole genome sequencing of an environmental sample.</title>
        <authorList>
            <person name="Sarangi A.N."/>
            <person name="Singh D."/>
            <person name="Tripathy S."/>
        </authorList>
    </citation>
    <scope>NUCLEOTIDE SEQUENCE [LARGE SCALE GENOMIC DNA]</scope>
    <source>
        <strain evidence="10 11">Lakshadweep</strain>
    </source>
</reference>
<dbReference type="PANTHER" id="PTHR44757:SF2">
    <property type="entry name" value="BIOFILM ARCHITECTURE MAINTENANCE PROTEIN MBAA"/>
    <property type="match status" value="1"/>
</dbReference>
<dbReference type="EMBL" id="QVFV01000001">
    <property type="protein sequence ID" value="RZM82926.1"/>
    <property type="molecule type" value="Genomic_DNA"/>
</dbReference>
<gene>
    <name evidence="10" type="ORF">DYY88_06940</name>
</gene>
<sequence>MSGRGDVRKFLTLRPLSLSLRSLLIVPFVIQLVLAIALTGYLSVRSGELAVNQVAQDLRTEITTHIVDQLRAYLAEPHQINQLNVRAIAQGNLPLGDWEATEQYFLQQLQDFKYVDSIYYGSVSGEFSGALRQPEGAHPLQVMHVRSQTPQLLQFWEVNEAGTPTRLVTEAPNFEVTQRPWFQEAVAQGQPSWGNIFTYHAFPAMAIPAMTPVFNAQGALQGVVANNFFLSQVSDFLKTLKIGQTGQAFILDRQGLLVASSSLPQPFWVKHGKAERMLASEAPTAVLQAAVAAMQRQDSDLVRQGAAQTVGFTADRAHYFLQVTAFQDDYGLDWLIGVILPDTDFLGPLYAYRSNIILLSIGALLISLMVGFYTSRWIAGPVQYLRRAARRLAAGNFHQRLPQSGIQELDDLTLSFEGMAQQLQTSFETLQQQALHDGLTQLPSRNALVTEMQRRLVRAEQDVDFQFAVFFIDLDNFKLINDSLGHLVGDRLLVEVAQRFRAALPYPAFVSRFGGDEFVVMTGAVAAIDEALDLADRLLQIMQAPVAIGDRDIYVTMSVGIVFSTMQLNSVEECLRKADIALYKAKERGKARYEVFVQEMHATVEQRWQIETALRQSLEAQQLAIAYQPVTQLSSGDMIGFEALCRWHHPQLGPVSPEIFIPIAEETGLIVALERWLLHQACAQMQHWQQQFPALPLAFMSVNISPVHVMHPTFVADIHQVLQATHLAPAALKLEVTESLMMHNPGVARERLQQVRAFGVQLSLDDFGTGYSSLSYLHQFPFNTLKIDQSFVHQLRATPHDTGIVRAIIAMAHSLNIQTIAEGIETADEAALLAQLGSHYGQGYYFARPGSADDMTRRLTAAAQRSSDRSSQ</sequence>
<dbReference type="SUPFAM" id="SSF141868">
    <property type="entry name" value="EAL domain-like"/>
    <property type="match status" value="1"/>
</dbReference>
<dbReference type="AlphaFoldDB" id="A0A4Q7EII6"/>
<keyword evidence="5 6" id="KW-0472">Membrane</keyword>
<evidence type="ECO:0000259" key="8">
    <source>
        <dbReference type="PROSITE" id="PS50885"/>
    </source>
</evidence>
<evidence type="ECO:0000256" key="1">
    <source>
        <dbReference type="ARBA" id="ARBA00004651"/>
    </source>
</evidence>
<evidence type="ECO:0000259" key="7">
    <source>
        <dbReference type="PROSITE" id="PS50883"/>
    </source>
</evidence>
<organism evidence="10 11">
    <name type="scientific">Leptolyngbya iicbica LK</name>
    <dbReference type="NCBI Taxonomy" id="2294035"/>
    <lineage>
        <taxon>Bacteria</taxon>
        <taxon>Bacillati</taxon>
        <taxon>Cyanobacteriota</taxon>
        <taxon>Cyanophyceae</taxon>
        <taxon>Leptolyngbyales</taxon>
        <taxon>Leptolyngbyaceae</taxon>
        <taxon>Leptolyngbya group</taxon>
        <taxon>Leptolyngbya</taxon>
        <taxon>Leptolyngbya iicbica</taxon>
    </lineage>
</organism>
<dbReference type="InterPro" id="IPR052155">
    <property type="entry name" value="Biofilm_reg_signaling"/>
</dbReference>
<dbReference type="InterPro" id="IPR033479">
    <property type="entry name" value="dCache_1"/>
</dbReference>
<dbReference type="GO" id="GO:0005886">
    <property type="term" value="C:plasma membrane"/>
    <property type="evidence" value="ECO:0007669"/>
    <property type="project" value="UniProtKB-SubCell"/>
</dbReference>
<accession>A0A4Q7EII6</accession>
<keyword evidence="2" id="KW-1003">Cell membrane</keyword>
<dbReference type="Pfam" id="PF02743">
    <property type="entry name" value="dCache_1"/>
    <property type="match status" value="1"/>
</dbReference>
<dbReference type="OrthoDB" id="543801at2"/>
<dbReference type="InterPro" id="IPR003660">
    <property type="entry name" value="HAMP_dom"/>
</dbReference>
<dbReference type="PROSITE" id="PS50887">
    <property type="entry name" value="GGDEF"/>
    <property type="match status" value="1"/>
</dbReference>
<dbReference type="GO" id="GO:0007165">
    <property type="term" value="P:signal transduction"/>
    <property type="evidence" value="ECO:0007669"/>
    <property type="project" value="InterPro"/>
</dbReference>
<dbReference type="InterPro" id="IPR029787">
    <property type="entry name" value="Nucleotide_cyclase"/>
</dbReference>
<dbReference type="SMART" id="SM00267">
    <property type="entry name" value="GGDEF"/>
    <property type="match status" value="1"/>
</dbReference>
<feature type="domain" description="EAL" evidence="7">
    <location>
        <begin position="607"/>
        <end position="863"/>
    </location>
</feature>
<dbReference type="SUPFAM" id="SSF158472">
    <property type="entry name" value="HAMP domain-like"/>
    <property type="match status" value="1"/>
</dbReference>
<dbReference type="Pfam" id="PF00990">
    <property type="entry name" value="GGDEF"/>
    <property type="match status" value="1"/>
</dbReference>
<dbReference type="Gene3D" id="3.30.70.270">
    <property type="match status" value="1"/>
</dbReference>
<evidence type="ECO:0000256" key="5">
    <source>
        <dbReference type="ARBA" id="ARBA00023136"/>
    </source>
</evidence>
<evidence type="ECO:0000256" key="4">
    <source>
        <dbReference type="ARBA" id="ARBA00022989"/>
    </source>
</evidence>
<dbReference type="InterPro" id="IPR043128">
    <property type="entry name" value="Rev_trsase/Diguanyl_cyclase"/>
</dbReference>
<comment type="caution">
    <text evidence="10">The sequence shown here is derived from an EMBL/GenBank/DDBJ whole genome shotgun (WGS) entry which is preliminary data.</text>
</comment>
<evidence type="ECO:0000313" key="10">
    <source>
        <dbReference type="EMBL" id="RZM82926.1"/>
    </source>
</evidence>
<feature type="domain" description="HAMP" evidence="8">
    <location>
        <begin position="376"/>
        <end position="428"/>
    </location>
</feature>
<feature type="transmembrane region" description="Helical" evidence="6">
    <location>
        <begin position="356"/>
        <end position="378"/>
    </location>
</feature>
<feature type="domain" description="GGDEF" evidence="9">
    <location>
        <begin position="465"/>
        <end position="598"/>
    </location>
</feature>
<dbReference type="InterPro" id="IPR000160">
    <property type="entry name" value="GGDEF_dom"/>
</dbReference>
<dbReference type="PROSITE" id="PS50883">
    <property type="entry name" value="EAL"/>
    <property type="match status" value="1"/>
</dbReference>
<protein>
    <submittedName>
        <fullName evidence="10">EAL domain-containing protein</fullName>
    </submittedName>
</protein>
<dbReference type="SUPFAM" id="SSF55073">
    <property type="entry name" value="Nucleotide cyclase"/>
    <property type="match status" value="1"/>
</dbReference>
<keyword evidence="11" id="KW-1185">Reference proteome</keyword>
<dbReference type="Pfam" id="PF00563">
    <property type="entry name" value="EAL"/>
    <property type="match status" value="1"/>
</dbReference>
<evidence type="ECO:0000313" key="11">
    <source>
        <dbReference type="Proteomes" id="UP000292459"/>
    </source>
</evidence>
<dbReference type="SMART" id="SM00052">
    <property type="entry name" value="EAL"/>
    <property type="match status" value="1"/>
</dbReference>
<keyword evidence="3 6" id="KW-0812">Transmembrane</keyword>
<dbReference type="NCBIfam" id="TIGR00254">
    <property type="entry name" value="GGDEF"/>
    <property type="match status" value="1"/>
</dbReference>
<dbReference type="Pfam" id="PF00672">
    <property type="entry name" value="HAMP"/>
    <property type="match status" value="1"/>
</dbReference>
<dbReference type="InterPro" id="IPR035919">
    <property type="entry name" value="EAL_sf"/>
</dbReference>